<evidence type="ECO:0000313" key="2">
    <source>
        <dbReference type="EMBL" id="NVD27043.1"/>
    </source>
</evidence>
<dbReference type="PANTHER" id="PTHR43802:SF1">
    <property type="entry name" value="IP11341P-RELATED"/>
    <property type="match status" value="1"/>
</dbReference>
<organism evidence="2 3">
    <name type="scientific">Parasphingorhabdus flavimaris</name>
    <dbReference type="NCBI Taxonomy" id="266812"/>
    <lineage>
        <taxon>Bacteria</taxon>
        <taxon>Pseudomonadati</taxon>
        <taxon>Pseudomonadota</taxon>
        <taxon>Alphaproteobacteria</taxon>
        <taxon>Sphingomonadales</taxon>
        <taxon>Sphingomonadaceae</taxon>
        <taxon>Parasphingorhabdus</taxon>
    </lineage>
</organism>
<proteinExistence type="inferred from homology"/>
<dbReference type="SUPFAM" id="SSF52096">
    <property type="entry name" value="ClpP/crotonase"/>
    <property type="match status" value="1"/>
</dbReference>
<dbReference type="Gene3D" id="3.90.226.10">
    <property type="entry name" value="2-enoyl-CoA Hydratase, Chain A, domain 1"/>
    <property type="match status" value="1"/>
</dbReference>
<dbReference type="EC" id="4.2.1.17" evidence="2"/>
<name>A0ABX2N074_9SPHN</name>
<keyword evidence="3" id="KW-1185">Reference proteome</keyword>
<dbReference type="InterPro" id="IPR001753">
    <property type="entry name" value="Enoyl-CoA_hydra/iso"/>
</dbReference>
<dbReference type="CDD" id="cd06558">
    <property type="entry name" value="crotonase-like"/>
    <property type="match status" value="1"/>
</dbReference>
<gene>
    <name evidence="2" type="ORF">HUO14_03855</name>
</gene>
<protein>
    <submittedName>
        <fullName evidence="2">Enoyl-CoA hydratase</fullName>
        <ecNumber evidence="2">4.2.1.17</ecNumber>
    </submittedName>
</protein>
<dbReference type="EMBL" id="JABWMH010000001">
    <property type="protein sequence ID" value="NVD27043.1"/>
    <property type="molecule type" value="Genomic_DNA"/>
</dbReference>
<dbReference type="PANTHER" id="PTHR43802">
    <property type="entry name" value="ENOYL-COA HYDRATASE"/>
    <property type="match status" value="1"/>
</dbReference>
<sequence>MALVLLDKTDGVATITLNRPEAMNALSRALRAELSAACQDVSSDNDIHALIVTGAGERAFTAGLDLKELGESGLGPANDRDASTNPVFALTEMPIPVIGAINGVAITGGFELALACDIRIASTNARFADTHARVGITPGWGLSQKLPRFIGLSRACELSFTGQFLDAQTARDWGLVNHVYQPDELMPAALALARDMTTIDRDFLKVYKNLIMTGFDRNLAEGMAYENEISVPYNAKVSMDEVEKRRLAIIERGRKLKG</sequence>
<evidence type="ECO:0000256" key="1">
    <source>
        <dbReference type="ARBA" id="ARBA00005254"/>
    </source>
</evidence>
<dbReference type="RefSeq" id="WP_176278534.1">
    <property type="nucleotide sequence ID" value="NZ_JABWMH010000001.1"/>
</dbReference>
<dbReference type="Pfam" id="PF00378">
    <property type="entry name" value="ECH_1"/>
    <property type="match status" value="1"/>
</dbReference>
<evidence type="ECO:0000313" key="3">
    <source>
        <dbReference type="Proteomes" id="UP000652427"/>
    </source>
</evidence>
<comment type="similarity">
    <text evidence="1">Belongs to the enoyl-CoA hydratase/isomerase family.</text>
</comment>
<dbReference type="GO" id="GO:0004300">
    <property type="term" value="F:enoyl-CoA hydratase activity"/>
    <property type="evidence" value="ECO:0007669"/>
    <property type="project" value="UniProtKB-EC"/>
</dbReference>
<dbReference type="InterPro" id="IPR029045">
    <property type="entry name" value="ClpP/crotonase-like_dom_sf"/>
</dbReference>
<comment type="caution">
    <text evidence="2">The sequence shown here is derived from an EMBL/GenBank/DDBJ whole genome shotgun (WGS) entry which is preliminary data.</text>
</comment>
<keyword evidence="2" id="KW-0456">Lyase</keyword>
<accession>A0ABX2N074</accession>
<reference evidence="2 3" key="1">
    <citation type="submission" date="2020-06" db="EMBL/GenBank/DDBJ databases">
        <authorList>
            <person name="Kim S.-J."/>
            <person name="Park S.-J."/>
        </authorList>
    </citation>
    <scope>NUCLEOTIDE SEQUENCE [LARGE SCALE GENOMIC DNA]</scope>
    <source>
        <strain evidence="2 3">SW-151</strain>
    </source>
</reference>
<dbReference type="Proteomes" id="UP000652427">
    <property type="component" value="Unassembled WGS sequence"/>
</dbReference>
<dbReference type="NCBIfam" id="NF004840">
    <property type="entry name" value="PRK06190.1"/>
    <property type="match status" value="1"/>
</dbReference>